<sequence length="56" mass="6799">MTIEIKELLIRTTLEKDSVRKGREQTKEVDEKELSERIFRKCKTYVDKKLRTKNSR</sequence>
<dbReference type="RefSeq" id="WP_421825160.1">
    <property type="nucleotide sequence ID" value="NZ_AP025314.1"/>
</dbReference>
<dbReference type="KEGG" id="fax:FUAX_18390"/>
<reference evidence="1 2" key="1">
    <citation type="submission" date="2021-12" db="EMBL/GenBank/DDBJ databases">
        <title>Genome sequencing of bacteria with rrn-lacking chromosome and rrn-plasmid.</title>
        <authorList>
            <person name="Anda M."/>
            <person name="Iwasaki W."/>
        </authorList>
    </citation>
    <scope>NUCLEOTIDE SEQUENCE [LARGE SCALE GENOMIC DNA]</scope>
    <source>
        <strain evidence="1 2">DSM 100852</strain>
    </source>
</reference>
<dbReference type="Proteomes" id="UP001348817">
    <property type="component" value="Chromosome"/>
</dbReference>
<name>A0AAU9CR01_9BACT</name>
<protein>
    <submittedName>
        <fullName evidence="1">Uncharacterized protein</fullName>
    </submittedName>
</protein>
<accession>A0AAU9CR01</accession>
<proteinExistence type="predicted"/>
<organism evidence="1 2">
    <name type="scientific">Fulvitalea axinellae</name>
    <dbReference type="NCBI Taxonomy" id="1182444"/>
    <lineage>
        <taxon>Bacteria</taxon>
        <taxon>Pseudomonadati</taxon>
        <taxon>Bacteroidota</taxon>
        <taxon>Cytophagia</taxon>
        <taxon>Cytophagales</taxon>
        <taxon>Persicobacteraceae</taxon>
        <taxon>Fulvitalea</taxon>
    </lineage>
</organism>
<dbReference type="AlphaFoldDB" id="A0AAU9CR01"/>
<dbReference type="InterPro" id="IPR045459">
    <property type="entry name" value="DUF5908"/>
</dbReference>
<gene>
    <name evidence="1" type="ORF">FUAX_18390</name>
</gene>
<keyword evidence="2" id="KW-1185">Reference proteome</keyword>
<evidence type="ECO:0000313" key="2">
    <source>
        <dbReference type="Proteomes" id="UP001348817"/>
    </source>
</evidence>
<evidence type="ECO:0000313" key="1">
    <source>
        <dbReference type="EMBL" id="BDD09407.1"/>
    </source>
</evidence>
<dbReference type="Pfam" id="PF19265">
    <property type="entry name" value="DUF5908"/>
    <property type="match status" value="1"/>
</dbReference>
<dbReference type="EMBL" id="AP025314">
    <property type="protein sequence ID" value="BDD09407.1"/>
    <property type="molecule type" value="Genomic_DNA"/>
</dbReference>